<organism evidence="6 7">
    <name type="scientific">Lachnoclostridium phytofermentans (strain ATCC 700394 / DSM 18823 / ISDg)</name>
    <name type="common">Clostridium phytofermentans</name>
    <dbReference type="NCBI Taxonomy" id="357809"/>
    <lineage>
        <taxon>Bacteria</taxon>
        <taxon>Bacillati</taxon>
        <taxon>Bacillota</taxon>
        <taxon>Clostridia</taxon>
        <taxon>Lachnospirales</taxon>
        <taxon>Lachnospiraceae</taxon>
    </lineage>
</organism>
<evidence type="ECO:0000259" key="5">
    <source>
        <dbReference type="PROSITE" id="PS51379"/>
    </source>
</evidence>
<feature type="domain" description="4Fe-4S ferredoxin-type" evidence="5">
    <location>
        <begin position="1"/>
        <end position="30"/>
    </location>
</feature>
<dbReference type="RefSeq" id="WP_012199854.1">
    <property type="nucleotide sequence ID" value="NC_010001.1"/>
</dbReference>
<dbReference type="STRING" id="357809.Cphy_1831"/>
<evidence type="ECO:0000256" key="1">
    <source>
        <dbReference type="ARBA" id="ARBA00022485"/>
    </source>
</evidence>
<sequence length="103" mass="11190">MSIKINQEKCVGCLSCILVCPGSLIKEKDGKAYIKYPKDCWGCASCVKECKVCAIDYYLGADIGGNGSKLNVSYEGDILHWNITKGDGSVLVIDVNSKDSNQY</sequence>
<dbReference type="KEGG" id="cpy:Cphy_1831"/>
<dbReference type="InterPro" id="IPR050572">
    <property type="entry name" value="Fe-S_Ferredoxin"/>
</dbReference>
<dbReference type="HOGENOM" id="CLU_142910_1_0_9"/>
<reference evidence="7" key="1">
    <citation type="submission" date="2007-11" db="EMBL/GenBank/DDBJ databases">
        <title>Complete genome sequence of Clostridium phytofermentans ISDg.</title>
        <authorList>
            <person name="Leschine S.B."/>
            <person name="Warnick T.A."/>
            <person name="Blanchard J.L."/>
            <person name="Schnell D.J."/>
            <person name="Petit E.L."/>
            <person name="LaTouf W.G."/>
            <person name="Copeland A."/>
            <person name="Lucas S."/>
            <person name="Lapidus A."/>
            <person name="Barry K."/>
            <person name="Glavina del Rio T."/>
            <person name="Dalin E."/>
            <person name="Tice H."/>
            <person name="Pitluck S."/>
            <person name="Kiss H."/>
            <person name="Brettin T."/>
            <person name="Bruce D."/>
            <person name="Detter J.C."/>
            <person name="Han C."/>
            <person name="Kuske C."/>
            <person name="Schmutz J."/>
            <person name="Larimer F."/>
            <person name="Land M."/>
            <person name="Hauser L."/>
            <person name="Kyrpides N."/>
            <person name="Kim E.A."/>
            <person name="Richardson P."/>
        </authorList>
    </citation>
    <scope>NUCLEOTIDE SEQUENCE [LARGE SCALE GENOMIC DNA]</scope>
    <source>
        <strain evidence="7">ATCC 700394 / DSM 18823 / ISDg</strain>
    </source>
</reference>
<dbReference type="PANTHER" id="PTHR43687">
    <property type="entry name" value="ADENYLYLSULFATE REDUCTASE, BETA SUBUNIT"/>
    <property type="match status" value="1"/>
</dbReference>
<keyword evidence="2" id="KW-0479">Metal-binding</keyword>
<evidence type="ECO:0000313" key="6">
    <source>
        <dbReference type="EMBL" id="ABX42200.1"/>
    </source>
</evidence>
<keyword evidence="4" id="KW-0411">Iron-sulfur</keyword>
<dbReference type="GO" id="GO:0046872">
    <property type="term" value="F:metal ion binding"/>
    <property type="evidence" value="ECO:0007669"/>
    <property type="project" value="UniProtKB-KW"/>
</dbReference>
<dbReference type="PROSITE" id="PS51379">
    <property type="entry name" value="4FE4S_FER_2"/>
    <property type="match status" value="2"/>
</dbReference>
<evidence type="ECO:0000256" key="2">
    <source>
        <dbReference type="ARBA" id="ARBA00022723"/>
    </source>
</evidence>
<dbReference type="PROSITE" id="PS00198">
    <property type="entry name" value="4FE4S_FER_1"/>
    <property type="match status" value="1"/>
</dbReference>
<dbReference type="InterPro" id="IPR017896">
    <property type="entry name" value="4Fe4S_Fe-S-bd"/>
</dbReference>
<dbReference type="SUPFAM" id="SSF54862">
    <property type="entry name" value="4Fe-4S ferredoxins"/>
    <property type="match status" value="1"/>
</dbReference>
<evidence type="ECO:0000256" key="4">
    <source>
        <dbReference type="ARBA" id="ARBA00023014"/>
    </source>
</evidence>
<name>A9KSY9_LACP7</name>
<accession>A9KSY9</accession>
<evidence type="ECO:0000256" key="3">
    <source>
        <dbReference type="ARBA" id="ARBA00023004"/>
    </source>
</evidence>
<protein>
    <submittedName>
        <fullName evidence="6">4Fe-4S ferredoxin iron-sulfur binding domain protein</fullName>
    </submittedName>
</protein>
<keyword evidence="1" id="KW-0004">4Fe-4S</keyword>
<dbReference type="Gene3D" id="3.30.70.20">
    <property type="match status" value="1"/>
</dbReference>
<dbReference type="Proteomes" id="UP000000370">
    <property type="component" value="Chromosome"/>
</dbReference>
<evidence type="ECO:0000313" key="7">
    <source>
        <dbReference type="Proteomes" id="UP000000370"/>
    </source>
</evidence>
<dbReference type="Pfam" id="PF13237">
    <property type="entry name" value="Fer4_10"/>
    <property type="match status" value="1"/>
</dbReference>
<dbReference type="eggNOG" id="COG1146">
    <property type="taxonomic scope" value="Bacteria"/>
</dbReference>
<dbReference type="EMBL" id="CP000885">
    <property type="protein sequence ID" value="ABX42200.1"/>
    <property type="molecule type" value="Genomic_DNA"/>
</dbReference>
<keyword evidence="7" id="KW-1185">Reference proteome</keyword>
<dbReference type="GO" id="GO:0051539">
    <property type="term" value="F:4 iron, 4 sulfur cluster binding"/>
    <property type="evidence" value="ECO:0007669"/>
    <property type="project" value="UniProtKB-KW"/>
</dbReference>
<gene>
    <name evidence="6" type="ordered locus">Cphy_1831</name>
</gene>
<proteinExistence type="predicted"/>
<dbReference type="AlphaFoldDB" id="A9KSY9"/>
<dbReference type="PANTHER" id="PTHR43687:SF3">
    <property type="entry name" value="4FE-4S FERREDOXIN-TYPE DOMAIN-CONTAINING PROTEIN"/>
    <property type="match status" value="1"/>
</dbReference>
<dbReference type="OrthoDB" id="9810688at2"/>
<keyword evidence="3" id="KW-0408">Iron</keyword>
<feature type="domain" description="4Fe-4S ferredoxin-type" evidence="5">
    <location>
        <begin position="31"/>
        <end position="60"/>
    </location>
</feature>
<dbReference type="InterPro" id="IPR017900">
    <property type="entry name" value="4Fe4S_Fe_S_CS"/>
</dbReference>